<feature type="region of interest" description="Disordered" evidence="1">
    <location>
        <begin position="1"/>
        <end position="28"/>
    </location>
</feature>
<evidence type="ECO:0000313" key="2">
    <source>
        <dbReference type="EMBL" id="CAH2047209.1"/>
    </source>
</evidence>
<organism evidence="2 3">
    <name type="scientific">Iphiclides podalirius</name>
    <name type="common">scarce swallowtail</name>
    <dbReference type="NCBI Taxonomy" id="110791"/>
    <lineage>
        <taxon>Eukaryota</taxon>
        <taxon>Metazoa</taxon>
        <taxon>Ecdysozoa</taxon>
        <taxon>Arthropoda</taxon>
        <taxon>Hexapoda</taxon>
        <taxon>Insecta</taxon>
        <taxon>Pterygota</taxon>
        <taxon>Neoptera</taxon>
        <taxon>Endopterygota</taxon>
        <taxon>Lepidoptera</taxon>
        <taxon>Glossata</taxon>
        <taxon>Ditrysia</taxon>
        <taxon>Papilionoidea</taxon>
        <taxon>Papilionidae</taxon>
        <taxon>Papilioninae</taxon>
        <taxon>Iphiclides</taxon>
    </lineage>
</organism>
<proteinExistence type="predicted"/>
<sequence length="147" mass="16848">MSAASNPRRKKRRRKRFMEPATSAPKRRHRIGRATDNKLYTNAVDASFDRSTRRTYSNSMLVKFYLKGNLQSESEVATLSIRQSASGGAPCESRYRVARCSGLLIYRSFLHERINEGKCYEDTVGHFYSLRNLTSYSTANMLLPPKN</sequence>
<protein>
    <submittedName>
        <fullName evidence="2">Uncharacterized protein</fullName>
    </submittedName>
</protein>
<feature type="compositionally biased region" description="Basic residues" evidence="1">
    <location>
        <begin position="7"/>
        <end position="16"/>
    </location>
</feature>
<evidence type="ECO:0000256" key="1">
    <source>
        <dbReference type="SAM" id="MobiDB-lite"/>
    </source>
</evidence>
<reference evidence="2" key="1">
    <citation type="submission" date="2022-03" db="EMBL/GenBank/DDBJ databases">
        <authorList>
            <person name="Martin H S."/>
        </authorList>
    </citation>
    <scope>NUCLEOTIDE SEQUENCE</scope>
</reference>
<evidence type="ECO:0000313" key="3">
    <source>
        <dbReference type="Proteomes" id="UP000837857"/>
    </source>
</evidence>
<name>A0ABN8I636_9NEOP</name>
<gene>
    <name evidence="2" type="ORF">IPOD504_LOCUS5666</name>
</gene>
<dbReference type="Proteomes" id="UP000837857">
    <property type="component" value="Chromosome 17"/>
</dbReference>
<feature type="non-terminal residue" evidence="2">
    <location>
        <position position="1"/>
    </location>
</feature>
<accession>A0ABN8I636</accession>
<keyword evidence="3" id="KW-1185">Reference proteome</keyword>
<dbReference type="EMBL" id="OW152829">
    <property type="protein sequence ID" value="CAH2047209.1"/>
    <property type="molecule type" value="Genomic_DNA"/>
</dbReference>